<sequence>MRWVLLLKEFDLWIMDRKGIKNQIVDNLSKIKNNLETGTTEEIKETFAPEQLFRVYIHQTRFKKHLTLWYADYVNYIARGVFPSWEDPYVFQQCEDRLVRRYVVEEDIHDILQGCYTSHCRWHFSRKKGSPEGATIRLLLANYEQGRL</sequence>
<comment type="caution">
    <text evidence="1">The sequence shown here is derived from an EMBL/GenBank/DDBJ whole genome shotgun (WGS) entry which is preliminary data.</text>
</comment>
<organism evidence="1 2">
    <name type="scientific">Gossypium australe</name>
    <dbReference type="NCBI Taxonomy" id="47621"/>
    <lineage>
        <taxon>Eukaryota</taxon>
        <taxon>Viridiplantae</taxon>
        <taxon>Streptophyta</taxon>
        <taxon>Embryophyta</taxon>
        <taxon>Tracheophyta</taxon>
        <taxon>Spermatophyta</taxon>
        <taxon>Magnoliopsida</taxon>
        <taxon>eudicotyledons</taxon>
        <taxon>Gunneridae</taxon>
        <taxon>Pentapetalae</taxon>
        <taxon>rosids</taxon>
        <taxon>malvids</taxon>
        <taxon>Malvales</taxon>
        <taxon>Malvaceae</taxon>
        <taxon>Malvoideae</taxon>
        <taxon>Gossypium</taxon>
    </lineage>
</organism>
<dbReference type="Proteomes" id="UP000325315">
    <property type="component" value="Unassembled WGS sequence"/>
</dbReference>
<evidence type="ECO:0000313" key="1">
    <source>
        <dbReference type="EMBL" id="KAA3470151.1"/>
    </source>
</evidence>
<dbReference type="AlphaFoldDB" id="A0A5B6VM11"/>
<reference evidence="1" key="1">
    <citation type="submission" date="2019-08" db="EMBL/GenBank/DDBJ databases">
        <authorList>
            <person name="Liu F."/>
        </authorList>
    </citation>
    <scope>NUCLEOTIDE SEQUENCE [LARGE SCALE GENOMIC DNA]</scope>
    <source>
        <strain evidence="1">PA1801</strain>
        <tissue evidence="1">Leaf</tissue>
    </source>
</reference>
<gene>
    <name evidence="1" type="ORF">EPI10_015882</name>
</gene>
<evidence type="ECO:0000313" key="2">
    <source>
        <dbReference type="Proteomes" id="UP000325315"/>
    </source>
</evidence>
<proteinExistence type="predicted"/>
<keyword evidence="2" id="KW-1185">Reference proteome</keyword>
<accession>A0A5B6VM11</accession>
<dbReference type="EMBL" id="SMMG02000006">
    <property type="protein sequence ID" value="KAA3470151.1"/>
    <property type="molecule type" value="Genomic_DNA"/>
</dbReference>
<name>A0A5B6VM11_9ROSI</name>
<protein>
    <submittedName>
        <fullName evidence="1">Retrotransposon gag protein</fullName>
    </submittedName>
</protein>